<keyword evidence="2" id="KW-1185">Reference proteome</keyword>
<accession>A0A7W7T2Q5</accession>
<evidence type="ECO:0000313" key="1">
    <source>
        <dbReference type="EMBL" id="MBB4965473.1"/>
    </source>
</evidence>
<dbReference type="InterPro" id="IPR025649">
    <property type="entry name" value="DUF4360"/>
</dbReference>
<dbReference type="EMBL" id="JACHJS010000001">
    <property type="protein sequence ID" value="MBB4965473.1"/>
    <property type="molecule type" value="Genomic_DNA"/>
</dbReference>
<dbReference type="PANTHER" id="PTHR38847">
    <property type="match status" value="1"/>
</dbReference>
<dbReference type="PANTHER" id="PTHR38847:SF1">
    <property type="entry name" value="PSEUDOURIDINE SYNTHASE RSUA_RLUA-LIKE DOMAIN-CONTAINING PROTEIN"/>
    <property type="match status" value="1"/>
</dbReference>
<comment type="caution">
    <text evidence="1">The sequence shown here is derived from an EMBL/GenBank/DDBJ whole genome shotgun (WGS) entry which is preliminary data.</text>
</comment>
<evidence type="ECO:0000313" key="2">
    <source>
        <dbReference type="Proteomes" id="UP000542674"/>
    </source>
</evidence>
<dbReference type="Pfam" id="PF14273">
    <property type="entry name" value="DUF4360"/>
    <property type="match status" value="1"/>
</dbReference>
<proteinExistence type="predicted"/>
<dbReference type="AlphaFoldDB" id="A0A7W7T2Q5"/>
<name>A0A7W7T2Q5_9PSEU</name>
<reference evidence="1 2" key="1">
    <citation type="submission" date="2020-08" db="EMBL/GenBank/DDBJ databases">
        <title>Sequencing the genomes of 1000 actinobacteria strains.</title>
        <authorList>
            <person name="Klenk H.-P."/>
        </authorList>
    </citation>
    <scope>NUCLEOTIDE SEQUENCE [LARGE SCALE GENOMIC DNA]</scope>
    <source>
        <strain evidence="1 2">DSM 45084</strain>
    </source>
</reference>
<organism evidence="1 2">
    <name type="scientific">Saccharothrix violaceirubra</name>
    <dbReference type="NCBI Taxonomy" id="413306"/>
    <lineage>
        <taxon>Bacteria</taxon>
        <taxon>Bacillati</taxon>
        <taxon>Actinomycetota</taxon>
        <taxon>Actinomycetes</taxon>
        <taxon>Pseudonocardiales</taxon>
        <taxon>Pseudonocardiaceae</taxon>
        <taxon>Saccharothrix</taxon>
    </lineage>
</organism>
<sequence length="206" mass="21584">MLNTATAAVLALSTVAPVHRVADPPLHVDLVSAVGSGCRGAFVGVAADNRSFEIGFGDFVALVDGHRPVDRKSCRLGLRIVLPAGYTYGIAGATYRGYVDLRPGAAASHRAKHHIQGGIGLGGVESRFAGPRVEEWQADYAPDLPMIVYAPCGERRDLIVDSELRAALGTSNPATPSGIAADTVADRPGHMVFRLATKACRVIEAS</sequence>
<protein>
    <recommendedName>
        <fullName evidence="3">Secreted protein</fullName>
    </recommendedName>
</protein>
<dbReference type="RefSeq" id="WP_184669017.1">
    <property type="nucleotide sequence ID" value="NZ_BAABAI010000001.1"/>
</dbReference>
<dbReference type="Proteomes" id="UP000542674">
    <property type="component" value="Unassembled WGS sequence"/>
</dbReference>
<evidence type="ECO:0008006" key="3">
    <source>
        <dbReference type="Google" id="ProtNLM"/>
    </source>
</evidence>
<gene>
    <name evidence="1" type="ORF">F4559_002832</name>
</gene>